<evidence type="ECO:0000313" key="2">
    <source>
        <dbReference type="EMBL" id="CAD6560166.1"/>
    </source>
</evidence>
<dbReference type="EMBL" id="CAJHCQ010000029">
    <property type="protein sequence ID" value="CAD6560166.1"/>
    <property type="molecule type" value="Genomic_DNA"/>
</dbReference>
<feature type="signal peptide" evidence="1">
    <location>
        <begin position="1"/>
        <end position="19"/>
    </location>
</feature>
<dbReference type="RefSeq" id="WP_201700491.1">
    <property type="nucleotide sequence ID" value="NZ_CAJHCQ010000029.1"/>
</dbReference>
<keyword evidence="3" id="KW-1185">Reference proteome</keyword>
<proteinExistence type="predicted"/>
<name>A0ABM8P9U1_9BURK</name>
<feature type="chain" id="PRO_5045589029" evidence="1">
    <location>
        <begin position="20"/>
        <end position="144"/>
    </location>
</feature>
<reference evidence="2 3" key="1">
    <citation type="submission" date="2020-10" db="EMBL/GenBank/DDBJ databases">
        <authorList>
            <person name="Peeters C."/>
        </authorList>
    </citation>
    <scope>NUCLEOTIDE SEQUENCE [LARGE SCALE GENOMIC DNA]</scope>
    <source>
        <strain evidence="2 3">LMG 27952</strain>
    </source>
</reference>
<dbReference type="Proteomes" id="UP000656319">
    <property type="component" value="Unassembled WGS sequence"/>
</dbReference>
<evidence type="ECO:0000313" key="3">
    <source>
        <dbReference type="Proteomes" id="UP000656319"/>
    </source>
</evidence>
<accession>A0ABM8P9U1</accession>
<gene>
    <name evidence="2" type="ORF">LMG27952_07059</name>
</gene>
<comment type="caution">
    <text evidence="2">The sequence shown here is derived from an EMBL/GenBank/DDBJ whole genome shotgun (WGS) entry which is preliminary data.</text>
</comment>
<evidence type="ECO:0000256" key="1">
    <source>
        <dbReference type="SAM" id="SignalP"/>
    </source>
</evidence>
<keyword evidence="1" id="KW-0732">Signal</keyword>
<sequence length="144" mass="15718">MKRILLSALIFAVAQSVKAECTINSIYQGLPAKVLQENGWNFQNYNIVCEKLRRANASVVINGTASVLTGTSLGWATLSVADKKTGLGISDYYSANTETNTYASQDKAEELLYVAINTAANNWKDLDSALAILDEKRRKLGIAR</sequence>
<organism evidence="2 3">
    <name type="scientific">Paraburkholderia hiiakae</name>
    <dbReference type="NCBI Taxonomy" id="1081782"/>
    <lineage>
        <taxon>Bacteria</taxon>
        <taxon>Pseudomonadati</taxon>
        <taxon>Pseudomonadota</taxon>
        <taxon>Betaproteobacteria</taxon>
        <taxon>Burkholderiales</taxon>
        <taxon>Burkholderiaceae</taxon>
        <taxon>Paraburkholderia</taxon>
    </lineage>
</organism>
<protein>
    <submittedName>
        <fullName evidence="2">Uncharacterized protein</fullName>
    </submittedName>
</protein>